<evidence type="ECO:0000259" key="6">
    <source>
        <dbReference type="Pfam" id="PF24842"/>
    </source>
</evidence>
<feature type="domain" description="Ubiquitin fusion degradation protein UFD1 N-terminal subdomain 2" evidence="6">
    <location>
        <begin position="174"/>
        <end position="250"/>
    </location>
</feature>
<dbReference type="GO" id="GO:0006511">
    <property type="term" value="P:ubiquitin-dependent protein catabolic process"/>
    <property type="evidence" value="ECO:0007669"/>
    <property type="project" value="InterPro"/>
</dbReference>
<dbReference type="Pfam" id="PF24842">
    <property type="entry name" value="UFD1_N2"/>
    <property type="match status" value="1"/>
</dbReference>
<organism evidence="7 8">
    <name type="scientific">Talaromyces islandicus</name>
    <name type="common">Penicillium islandicum</name>
    <dbReference type="NCBI Taxonomy" id="28573"/>
    <lineage>
        <taxon>Eukaryota</taxon>
        <taxon>Fungi</taxon>
        <taxon>Dikarya</taxon>
        <taxon>Ascomycota</taxon>
        <taxon>Pezizomycotina</taxon>
        <taxon>Eurotiomycetes</taxon>
        <taxon>Eurotiomycetidae</taxon>
        <taxon>Eurotiales</taxon>
        <taxon>Trichocomaceae</taxon>
        <taxon>Talaromyces</taxon>
        <taxon>Talaromyces sect. Islandici</taxon>
    </lineage>
</organism>
<dbReference type="InterPro" id="IPR042556">
    <property type="entry name" value="AZUL_sf"/>
</dbReference>
<dbReference type="InterPro" id="IPR055417">
    <property type="entry name" value="UFD1_N1"/>
</dbReference>
<proteinExistence type="inferred from homology"/>
<keyword evidence="2" id="KW-0833">Ubl conjugation pathway</keyword>
<evidence type="ECO:0000313" key="8">
    <source>
        <dbReference type="Proteomes" id="UP000054383"/>
    </source>
</evidence>
<feature type="domain" description="DUF7590" evidence="5">
    <location>
        <begin position="276"/>
        <end position="399"/>
    </location>
</feature>
<dbReference type="Pfam" id="PF16558">
    <property type="entry name" value="AZUL"/>
    <property type="match status" value="1"/>
</dbReference>
<accession>A0A0U1M8X6</accession>
<dbReference type="InterPro" id="IPR032353">
    <property type="entry name" value="AZUL"/>
</dbReference>
<dbReference type="Pfam" id="PF03152">
    <property type="entry name" value="UFD1_N1"/>
    <property type="match status" value="1"/>
</dbReference>
<dbReference type="Pfam" id="PF23580">
    <property type="entry name" value="Znf_XAF1_N"/>
    <property type="match status" value="1"/>
</dbReference>
<dbReference type="PANTHER" id="PTHR12555:SF15">
    <property type="entry name" value="FUSION DEGRADATION PROTEIN (UFD1), PUTATIVE (AFU_ORTHOLOGUE AFUA_4G04640)-RELATED"/>
    <property type="match status" value="1"/>
</dbReference>
<evidence type="ECO:0000313" key="7">
    <source>
        <dbReference type="EMBL" id="CRG91481.1"/>
    </source>
</evidence>
<dbReference type="InterPro" id="IPR042299">
    <property type="entry name" value="Ufd1-like_Nn"/>
</dbReference>
<dbReference type="PANTHER" id="PTHR12555">
    <property type="entry name" value="UBIQUITIN FUSION DEGRADATON PROTEIN 1"/>
    <property type="match status" value="1"/>
</dbReference>
<dbReference type="GO" id="GO:0034098">
    <property type="term" value="C:VCP-NPL4-UFD1 AAA ATPase complex"/>
    <property type="evidence" value="ECO:0007669"/>
    <property type="project" value="TreeGrafter"/>
</dbReference>
<feature type="domain" description="Ubiquitin fusion degradation protein UFD1 N-terminal subdomain 1" evidence="3">
    <location>
        <begin position="97"/>
        <end position="143"/>
    </location>
</feature>
<dbReference type="InterPro" id="IPR004854">
    <property type="entry name" value="Ufd1-like"/>
</dbReference>
<feature type="domain" description="Ubiquitin-protein ligase E3A N-terminal zinc-binding" evidence="4">
    <location>
        <begin position="643"/>
        <end position="677"/>
    </location>
</feature>
<dbReference type="Pfam" id="PF24503">
    <property type="entry name" value="DUF7590"/>
    <property type="match status" value="1"/>
</dbReference>
<evidence type="ECO:0000259" key="5">
    <source>
        <dbReference type="Pfam" id="PF24503"/>
    </source>
</evidence>
<dbReference type="Gene3D" id="6.10.130.10">
    <property type="entry name" value="Ubiquitin-protein ligase E3A, N-terminal zinc-binding domain (AZUL)"/>
    <property type="match status" value="1"/>
</dbReference>
<dbReference type="Gene3D" id="3.10.330.10">
    <property type="match status" value="1"/>
</dbReference>
<evidence type="ECO:0000256" key="2">
    <source>
        <dbReference type="ARBA" id="ARBA00022786"/>
    </source>
</evidence>
<dbReference type="STRING" id="28573.A0A0U1M8X6"/>
<dbReference type="Gene3D" id="2.40.40.50">
    <property type="entry name" value="Ubiquitin fusion degradation protein UFD1, N-terminal domain"/>
    <property type="match status" value="1"/>
</dbReference>
<dbReference type="AlphaFoldDB" id="A0A0U1M8X6"/>
<dbReference type="EMBL" id="CVMT01000010">
    <property type="protein sequence ID" value="CRG91481.1"/>
    <property type="molecule type" value="Genomic_DNA"/>
</dbReference>
<evidence type="ECO:0000259" key="4">
    <source>
        <dbReference type="Pfam" id="PF16558"/>
    </source>
</evidence>
<evidence type="ECO:0000256" key="1">
    <source>
        <dbReference type="ARBA" id="ARBA00006043"/>
    </source>
</evidence>
<protein>
    <submittedName>
        <fullName evidence="7">Uncharacterized protein</fullName>
    </submittedName>
</protein>
<reference evidence="7 8" key="1">
    <citation type="submission" date="2015-04" db="EMBL/GenBank/DDBJ databases">
        <authorList>
            <person name="Syromyatnikov M.Y."/>
            <person name="Popov V.N."/>
        </authorList>
    </citation>
    <scope>NUCLEOTIDE SEQUENCE [LARGE SCALE GENOMIC DNA]</scope>
    <source>
        <strain evidence="7">WF-38-12</strain>
    </source>
</reference>
<keyword evidence="8" id="KW-1185">Reference proteome</keyword>
<evidence type="ECO:0000259" key="3">
    <source>
        <dbReference type="Pfam" id="PF03152"/>
    </source>
</evidence>
<dbReference type="OMA" id="THLKHHE"/>
<dbReference type="OrthoDB" id="193703at2759"/>
<dbReference type="Proteomes" id="UP000054383">
    <property type="component" value="Unassembled WGS sequence"/>
</dbReference>
<name>A0A0U1M8X6_TALIS</name>
<comment type="similarity">
    <text evidence="1">Belongs to the UFD1 family.</text>
</comment>
<sequence length="766" mass="85444">MAGHATPPSALKWSSQLAVTSPIRTPKLPGDKILLPQSALEQLLAAAPVAEEGADPFAYNTTTSSSSTFDPFNPHTFAAEAQARAAASAGLRARQPQLPHPLTFRITNPNTGRVVYAGIREFSAEEGQVSLSSFLRQALGLEEPVNGQDHDGAMDIDSSPASATVTVDIQQIPKGTYVRLRPLEAGYESEDWKALLERHLRENFTTLTIGEILTIPRGRNRYFKFLIDKAAPEGNGICIVDTDLEVDMEPLNEEQARETLRRRTEKATIDSKAKKGSSIGGVISSEQDISGRVARGEYVDYELRDWKSQKEIQLQLEAADGAELDIFVSPFTPYQRSRPRSDEHVFGDMSSSSFKTVKLDPSTPEFADAETLYISVHSFFPLGDESDTNTVDYVLRISEISSQDSTDQSTTTSEHDPEETQCKNCLQWVPKRTLFLHENFCLRNNVFCPKCQNVFQKSSSEWQNHWHCEHDESFGNDVPGKERHDYVFHKSHICPNCDYEASNLPSLAHHRTTRCPSKLILCQFCHLVVPQQSDTDPDMNDPEVLLSGLAPHEVVDGGRTTECHLCSKIIRLREMKTHLRHHDLERLSRPPPSICKNENCGRTVKPSTSARSSLLGLCTICFGPLYTDTHDPEGKALKRRIERRYLSQMLTGCGKSWCHNEYCKTGHPRSSRSNNPNLPTSSKEILQTTKPLLDAINLTSTNTAPFYFCADETSQQRRLVGQLIAAEGLYDISWCLAALEAAGGDLDKARDWLNGWAPKKNETRVG</sequence>
<dbReference type="GO" id="GO:0031593">
    <property type="term" value="F:polyubiquitin modification-dependent protein binding"/>
    <property type="evidence" value="ECO:0007669"/>
    <property type="project" value="TreeGrafter"/>
</dbReference>
<dbReference type="InterPro" id="IPR055418">
    <property type="entry name" value="UFD1_N2"/>
</dbReference>
<dbReference type="InterPro" id="IPR056012">
    <property type="entry name" value="DUF7590"/>
</dbReference>
<dbReference type="GO" id="GO:0036503">
    <property type="term" value="P:ERAD pathway"/>
    <property type="evidence" value="ECO:0007669"/>
    <property type="project" value="TreeGrafter"/>
</dbReference>
<gene>
    <name evidence="7" type="ORF">PISL3812_08530</name>
</gene>